<evidence type="ECO:0000313" key="2">
    <source>
        <dbReference type="Proteomes" id="UP000001299"/>
    </source>
</evidence>
<dbReference type="AlphaFoldDB" id="E0S3T8"/>
<dbReference type="HOGENOM" id="CLU_2895474_0_0_9"/>
<proteinExistence type="predicted"/>
<keyword evidence="2" id="KW-1185">Reference proteome</keyword>
<name>E0S3T8_BUTPB</name>
<geneLocation type="plasmid" evidence="1 2">
    <name>pCY360</name>
</geneLocation>
<evidence type="ECO:0000313" key="1">
    <source>
        <dbReference type="EMBL" id="ADL36070.1"/>
    </source>
</evidence>
<dbReference type="RefSeq" id="WP_013282719.1">
    <property type="nucleotide sequence ID" value="NC_014389.1"/>
</dbReference>
<reference evidence="1 2" key="1">
    <citation type="journal article" date="2010" name="PLoS ONE">
        <title>The glycobiome of the rumen bacterium Butyrivibrio proteoclasticus B316(T) highlights adaptation to a polysaccharide-rich environment.</title>
        <authorList>
            <person name="Kelly W.J."/>
            <person name="Leahy S.C."/>
            <person name="Altermann E."/>
            <person name="Yeoman C.J."/>
            <person name="Dunne J.C."/>
            <person name="Kong Z."/>
            <person name="Pacheco D.M."/>
            <person name="Li D."/>
            <person name="Noel S.J."/>
            <person name="Moon C.D."/>
            <person name="Cookson A.L."/>
            <person name="Attwood G.T."/>
        </authorList>
    </citation>
    <scope>NUCLEOTIDE SEQUENCE [LARGE SCALE GENOMIC DNA]</scope>
    <source>
        <strain evidence="2">ATCC 51982 / DSM 14932 / B316</strain>
        <plasmid evidence="2">Plasmid pCY360</plasmid>
    </source>
</reference>
<accession>E0S3T8</accession>
<dbReference type="KEGG" id="bpb:bpr_II131"/>
<dbReference type="EMBL" id="CP001812">
    <property type="protein sequence ID" value="ADL36070.1"/>
    <property type="molecule type" value="Genomic_DNA"/>
</dbReference>
<dbReference type="Proteomes" id="UP000001299">
    <property type="component" value="Plasmid pCY360"/>
</dbReference>
<sequence length="62" mass="7166">MANKKIKVIINSDAELQAIYVPKEMKDLKVSVIDYYEDEDKAEKQWKKLEKEAADGSMVAIY</sequence>
<gene>
    <name evidence="1" type="ordered locus">bpr_II131</name>
</gene>
<keyword evidence="1" id="KW-0614">Plasmid</keyword>
<protein>
    <submittedName>
        <fullName evidence="1">Uncharacterized protein</fullName>
    </submittedName>
</protein>
<organism evidence="1 2">
    <name type="scientific">Butyrivibrio proteoclasticus (strain ATCC 51982 / DSM 14932 / B316)</name>
    <name type="common">Clostridium proteoclasticum</name>
    <dbReference type="NCBI Taxonomy" id="515622"/>
    <lineage>
        <taxon>Bacteria</taxon>
        <taxon>Bacillati</taxon>
        <taxon>Bacillota</taxon>
        <taxon>Clostridia</taxon>
        <taxon>Lachnospirales</taxon>
        <taxon>Lachnospiraceae</taxon>
        <taxon>Butyrivibrio</taxon>
    </lineage>
</organism>